<reference evidence="6 7" key="2">
    <citation type="submission" date="2018-11" db="EMBL/GenBank/DDBJ databases">
        <authorList>
            <consortium name="Pathogen Informatics"/>
        </authorList>
    </citation>
    <scope>NUCLEOTIDE SEQUENCE [LARGE SCALE GENOMIC DNA]</scope>
</reference>
<sequence>MRKNVVRNQFVIDKSQSNEGSFGSLIPEPSLHTWRMTNEIVEMLLEGRITWGQIKSNYRGQEPNQKEIELFCQLSPAQKRTLHFGASKLGFLVTSKRSNIRNEIVDRWGVRRNIDGPFWPLGLGPLGPPPNLRDGSEIWESDKRRQVRDKVPSKLEHLFVKRTSEDGEINTTLKRSIVVFDSELSPPMEVRMRKAAILNDEGELIFESRFESGNLRQAKRIGTYEYELVLTPDLVTESHLQWFFFQVAGARSGIEYTFRIINFLKTKRLVECDIQDSQKYAAVITARVHPGETVGSWNMKGLMEFLVHPRNEKAKELRRRYVFKLVPMLNADGVIVGNYRCSLVGRDVNRTYNIFGPDRIPEVHYTRKLVQYCQETCKDVVFCDFHGHSQAHNAFIYGTDSGYRSIPVENITVQPRTYLTNPEQYLIDRMIPFLISKQDPKRFSFRSCRFSLQPWREGCARISLWRRFNLTHCFTMETSLFGTNLEPGSTLRYFDRSDLQNLGQSVALALLDFHEIMTDKVKFSDTLVEMGKSLLHKIMLSKILSKRQMSVIQTPLENTVDKSVNDDLANRISSMADFASAINEIGDLLEEGDEVESSSASDVSSVADLDFGLGGDKLILNLGKRPVVRVKRKRRRRRRKHRKCRRRRKNRRRRLVALNNASDNIIKTGGLWKTEASTQSSCR</sequence>
<evidence type="ECO:0000313" key="8">
    <source>
        <dbReference type="WBParaSite" id="HDID_0000305001-mRNA-1"/>
    </source>
</evidence>
<protein>
    <submittedName>
        <fullName evidence="8">Cytosolic carboxypeptidase-like protein 5</fullName>
    </submittedName>
</protein>
<dbReference type="PANTHER" id="PTHR12756">
    <property type="entry name" value="CYTOSOLIC CARBOXYPEPTIDASE"/>
    <property type="match status" value="1"/>
</dbReference>
<dbReference type="STRING" id="6216.A0A0R3SE73"/>
<dbReference type="PROSITE" id="PS52035">
    <property type="entry name" value="PEPTIDASE_M14"/>
    <property type="match status" value="1"/>
</dbReference>
<dbReference type="GO" id="GO:0004181">
    <property type="term" value="F:metallocarboxypeptidase activity"/>
    <property type="evidence" value="ECO:0007669"/>
    <property type="project" value="InterPro"/>
</dbReference>
<evidence type="ECO:0000313" key="7">
    <source>
        <dbReference type="Proteomes" id="UP000274504"/>
    </source>
</evidence>
<dbReference type="InterPro" id="IPR000834">
    <property type="entry name" value="Peptidase_M14"/>
</dbReference>
<accession>A0A0R3SE73</accession>
<dbReference type="AlphaFoldDB" id="A0A0R3SE73"/>
<dbReference type="Pfam" id="PF18027">
    <property type="entry name" value="Pepdidase_M14_N"/>
    <property type="match status" value="1"/>
</dbReference>
<dbReference type="OrthoDB" id="10253041at2759"/>
<dbReference type="Gene3D" id="3.40.630.10">
    <property type="entry name" value="Zn peptidases"/>
    <property type="match status" value="1"/>
</dbReference>
<dbReference type="Pfam" id="PF00246">
    <property type="entry name" value="Peptidase_M14"/>
    <property type="match status" value="1"/>
</dbReference>
<proteinExistence type="inferred from homology"/>
<dbReference type="GO" id="GO:0006508">
    <property type="term" value="P:proteolysis"/>
    <property type="evidence" value="ECO:0007669"/>
    <property type="project" value="InterPro"/>
</dbReference>
<dbReference type="WBParaSite" id="HDID_0000305001-mRNA-1">
    <property type="protein sequence ID" value="HDID_0000305001-mRNA-1"/>
    <property type="gene ID" value="HDID_0000305001"/>
</dbReference>
<comment type="similarity">
    <text evidence="2 3">Belongs to the peptidase M14 family.</text>
</comment>
<reference evidence="8" key="1">
    <citation type="submission" date="2017-02" db="UniProtKB">
        <authorList>
            <consortium name="WormBaseParasite"/>
        </authorList>
    </citation>
    <scope>IDENTIFICATION</scope>
</reference>
<organism evidence="8">
    <name type="scientific">Hymenolepis diminuta</name>
    <name type="common">Rat tapeworm</name>
    <dbReference type="NCBI Taxonomy" id="6216"/>
    <lineage>
        <taxon>Eukaryota</taxon>
        <taxon>Metazoa</taxon>
        <taxon>Spiralia</taxon>
        <taxon>Lophotrochozoa</taxon>
        <taxon>Platyhelminthes</taxon>
        <taxon>Cestoda</taxon>
        <taxon>Eucestoda</taxon>
        <taxon>Cyclophyllidea</taxon>
        <taxon>Hymenolepididae</taxon>
        <taxon>Hymenolepis</taxon>
    </lineage>
</organism>
<evidence type="ECO:0000259" key="5">
    <source>
        <dbReference type="PROSITE" id="PS52035"/>
    </source>
</evidence>
<dbReference type="Proteomes" id="UP000274504">
    <property type="component" value="Unassembled WGS sequence"/>
</dbReference>
<dbReference type="InterPro" id="IPR040626">
    <property type="entry name" value="Pepdidase_M14_N"/>
</dbReference>
<dbReference type="PANTHER" id="PTHR12756:SF4">
    <property type="entry name" value="PEPTIDASE M14 CARBOXYPEPTIDASE A DOMAIN-CONTAINING PROTEIN"/>
    <property type="match status" value="1"/>
</dbReference>
<feature type="domain" description="Peptidase M14" evidence="5">
    <location>
        <begin position="220"/>
        <end position="514"/>
    </location>
</feature>
<evidence type="ECO:0000256" key="2">
    <source>
        <dbReference type="ARBA" id="ARBA00005988"/>
    </source>
</evidence>
<feature type="active site" description="Proton donor/acceptor" evidence="3">
    <location>
        <position position="477"/>
    </location>
</feature>
<evidence type="ECO:0000313" key="6">
    <source>
        <dbReference type="EMBL" id="VDL26764.1"/>
    </source>
</evidence>
<feature type="region of interest" description="Disordered" evidence="4">
    <location>
        <begin position="631"/>
        <end position="653"/>
    </location>
</feature>
<name>A0A0R3SE73_HYMDI</name>
<evidence type="ECO:0000256" key="4">
    <source>
        <dbReference type="SAM" id="MobiDB-lite"/>
    </source>
</evidence>
<comment type="cofactor">
    <cofactor evidence="1">
        <name>Zn(2+)</name>
        <dbReference type="ChEBI" id="CHEBI:29105"/>
    </cofactor>
</comment>
<gene>
    <name evidence="6" type="ORF">HDID_LOCUS3048</name>
</gene>
<evidence type="ECO:0000256" key="1">
    <source>
        <dbReference type="ARBA" id="ARBA00001947"/>
    </source>
</evidence>
<dbReference type="SUPFAM" id="SSF53187">
    <property type="entry name" value="Zn-dependent exopeptidases"/>
    <property type="match status" value="1"/>
</dbReference>
<dbReference type="GO" id="GO:0008270">
    <property type="term" value="F:zinc ion binding"/>
    <property type="evidence" value="ECO:0007669"/>
    <property type="project" value="InterPro"/>
</dbReference>
<evidence type="ECO:0000256" key="3">
    <source>
        <dbReference type="PROSITE-ProRule" id="PRU01379"/>
    </source>
</evidence>
<dbReference type="InterPro" id="IPR050821">
    <property type="entry name" value="Cytosolic_carboxypeptidase"/>
</dbReference>
<dbReference type="EMBL" id="UYSG01000858">
    <property type="protein sequence ID" value="VDL26764.1"/>
    <property type="molecule type" value="Genomic_DNA"/>
</dbReference>